<dbReference type="Proteomes" id="UP000255528">
    <property type="component" value="Unassembled WGS sequence"/>
</dbReference>
<sequence length="204" mass="23499">MKTTNAVQAAIRFLEGRESTLPEISAAINMEPRKCSNLLGGLLRTGTLTRTGRMRLYVYSLSPNCVTPEQLYSERIRVVHKILANQSRITFKDVNELLNETRWAVRHFLDEACMRKDLVKQGKQGFFLSFSHYESYVENMHKERMAKRRVICAAYRAARRVSKPKICAQQPEVQTAEINIVCEECRQNWQGYQVHKIFGSGARA</sequence>
<name>A0A381C6G8_9ENTR</name>
<dbReference type="AlphaFoldDB" id="A0A381C6G8"/>
<dbReference type="RefSeq" id="WP_115628177.1">
    <property type="nucleotide sequence ID" value="NZ_UIGI01000001.1"/>
</dbReference>
<proteinExistence type="predicted"/>
<organism evidence="1 2">
    <name type="scientific">Buttiauxella agrestis</name>
    <dbReference type="NCBI Taxonomy" id="82977"/>
    <lineage>
        <taxon>Bacteria</taxon>
        <taxon>Pseudomonadati</taxon>
        <taxon>Pseudomonadota</taxon>
        <taxon>Gammaproteobacteria</taxon>
        <taxon>Enterobacterales</taxon>
        <taxon>Enterobacteriaceae</taxon>
        <taxon>Buttiauxella</taxon>
    </lineage>
</organism>
<evidence type="ECO:0000313" key="1">
    <source>
        <dbReference type="EMBL" id="SUW63451.1"/>
    </source>
</evidence>
<evidence type="ECO:0000313" key="2">
    <source>
        <dbReference type="Proteomes" id="UP000255528"/>
    </source>
</evidence>
<protein>
    <submittedName>
        <fullName evidence="1">Uncharacterized protein</fullName>
    </submittedName>
</protein>
<dbReference type="EMBL" id="UIGI01000001">
    <property type="protein sequence ID" value="SUW63451.1"/>
    <property type="molecule type" value="Genomic_DNA"/>
</dbReference>
<accession>A0A381C6G8</accession>
<reference evidence="1 2" key="1">
    <citation type="submission" date="2018-06" db="EMBL/GenBank/DDBJ databases">
        <authorList>
            <consortium name="Pathogen Informatics"/>
            <person name="Doyle S."/>
        </authorList>
    </citation>
    <scope>NUCLEOTIDE SEQUENCE [LARGE SCALE GENOMIC DNA]</scope>
    <source>
        <strain evidence="1 2">NCTC12119</strain>
    </source>
</reference>
<gene>
    <name evidence="1" type="ORF">NCTC12119_01941</name>
</gene>